<proteinExistence type="predicted"/>
<organism evidence="6">
    <name type="scientific">Thiolapillus brandeum</name>
    <dbReference type="NCBI Taxonomy" id="1076588"/>
    <lineage>
        <taxon>Bacteria</taxon>
        <taxon>Pseudomonadati</taxon>
        <taxon>Pseudomonadota</taxon>
        <taxon>Gammaproteobacteria</taxon>
        <taxon>Chromatiales</taxon>
        <taxon>Sedimenticolaceae</taxon>
        <taxon>Thiolapillus</taxon>
    </lineage>
</organism>
<evidence type="ECO:0000313" key="6">
    <source>
        <dbReference type="EMBL" id="HDK38203.1"/>
    </source>
</evidence>
<dbReference type="Gene3D" id="2.60.450.10">
    <property type="entry name" value="Lipopolysaccharide (LPS) transport protein A like domain"/>
    <property type="match status" value="1"/>
</dbReference>
<dbReference type="AlphaFoldDB" id="A0A831KCB5"/>
<dbReference type="InterPro" id="IPR026265">
    <property type="entry name" value="LptC"/>
</dbReference>
<keyword evidence="3" id="KW-0812">Transmembrane</keyword>
<dbReference type="Pfam" id="PF06835">
    <property type="entry name" value="LptC"/>
    <property type="match status" value="1"/>
</dbReference>
<dbReference type="EMBL" id="DRCV01000187">
    <property type="protein sequence ID" value="HDK38203.1"/>
    <property type="molecule type" value="Genomic_DNA"/>
</dbReference>
<evidence type="ECO:0000256" key="2">
    <source>
        <dbReference type="ARBA" id="ARBA00022519"/>
    </source>
</evidence>
<protein>
    <submittedName>
        <fullName evidence="6">LPS export ABC transporter periplasmic protein LptC</fullName>
    </submittedName>
</protein>
<dbReference type="InterPro" id="IPR010664">
    <property type="entry name" value="LipoPS_assembly_LptC-rel"/>
</dbReference>
<comment type="caution">
    <text evidence="6">The sequence shown here is derived from an EMBL/GenBank/DDBJ whole genome shotgun (WGS) entry which is preliminary data.</text>
</comment>
<dbReference type="GO" id="GO:0017089">
    <property type="term" value="F:glycolipid transfer activity"/>
    <property type="evidence" value="ECO:0007669"/>
    <property type="project" value="TreeGrafter"/>
</dbReference>
<keyword evidence="5" id="KW-0472">Membrane</keyword>
<evidence type="ECO:0000256" key="5">
    <source>
        <dbReference type="ARBA" id="ARBA00023136"/>
    </source>
</evidence>
<dbReference type="Proteomes" id="UP000885822">
    <property type="component" value="Unassembled WGS sequence"/>
</dbReference>
<dbReference type="PANTHER" id="PTHR37481">
    <property type="entry name" value="LIPOPOLYSACCHARIDE EXPORT SYSTEM PROTEIN LPTC"/>
    <property type="match status" value="1"/>
</dbReference>
<dbReference type="NCBIfam" id="TIGR04409">
    <property type="entry name" value="LptC_YrbK"/>
    <property type="match status" value="1"/>
</dbReference>
<dbReference type="GO" id="GO:0015221">
    <property type="term" value="F:lipopolysaccharide transmembrane transporter activity"/>
    <property type="evidence" value="ECO:0007669"/>
    <property type="project" value="InterPro"/>
</dbReference>
<dbReference type="GO" id="GO:0030288">
    <property type="term" value="C:outer membrane-bounded periplasmic space"/>
    <property type="evidence" value="ECO:0007669"/>
    <property type="project" value="TreeGrafter"/>
</dbReference>
<keyword evidence="1" id="KW-1003">Cell membrane</keyword>
<gene>
    <name evidence="6" type="primary">lptC</name>
    <name evidence="6" type="ORF">ENG92_04220</name>
</gene>
<name>A0A831KCB5_9GAMM</name>
<dbReference type="PANTHER" id="PTHR37481:SF1">
    <property type="entry name" value="LIPOPOLYSACCHARIDE EXPORT SYSTEM PROTEIN LPTC"/>
    <property type="match status" value="1"/>
</dbReference>
<reference evidence="6" key="1">
    <citation type="journal article" date="2020" name="mSystems">
        <title>Genome- and Community-Level Interaction Insights into Carbon Utilization and Element Cycling Functions of Hydrothermarchaeota in Hydrothermal Sediment.</title>
        <authorList>
            <person name="Zhou Z."/>
            <person name="Liu Y."/>
            <person name="Xu W."/>
            <person name="Pan J."/>
            <person name="Luo Z.H."/>
            <person name="Li M."/>
        </authorList>
    </citation>
    <scope>NUCLEOTIDE SEQUENCE [LARGE SCALE GENOMIC DNA]</scope>
    <source>
        <strain evidence="6">HyVt-26</strain>
    </source>
</reference>
<keyword evidence="4" id="KW-1133">Transmembrane helix</keyword>
<sequence>MRIWLLSMLMVLLGITWWFSRPEVISTTKPTAGQEPIQDHFVSGLKLRQFDTGGNLSHVLQAQQTRHYLKSGITLLQQPNYVLYTNQQPVWRIDAEKGELAQDQSLLQLLGKTIIHREGDENHPPLHILSSYRNIRPEEEYAETAAPVTVTSDQNWIESVGMQAWLKSPGRIRFLAQTRAHYVAQ</sequence>
<dbReference type="InterPro" id="IPR052363">
    <property type="entry name" value="LPS_export_LptC"/>
</dbReference>
<evidence type="ECO:0000256" key="1">
    <source>
        <dbReference type="ARBA" id="ARBA00022475"/>
    </source>
</evidence>
<keyword evidence="2" id="KW-0997">Cell inner membrane</keyword>
<accession>A0A831KCB5</accession>
<evidence type="ECO:0000256" key="4">
    <source>
        <dbReference type="ARBA" id="ARBA00022989"/>
    </source>
</evidence>
<evidence type="ECO:0000256" key="3">
    <source>
        <dbReference type="ARBA" id="ARBA00022692"/>
    </source>
</evidence>
<dbReference type="GO" id="GO:0005886">
    <property type="term" value="C:plasma membrane"/>
    <property type="evidence" value="ECO:0007669"/>
    <property type="project" value="InterPro"/>
</dbReference>